<dbReference type="InterPro" id="IPR007305">
    <property type="entry name" value="Vesicle_transpt_Got1/SFT2"/>
</dbReference>
<dbReference type="Proteomes" id="UP000683925">
    <property type="component" value="Unassembled WGS sequence"/>
</dbReference>
<dbReference type="GO" id="GO:0016192">
    <property type="term" value="P:vesicle-mediated transport"/>
    <property type="evidence" value="ECO:0007669"/>
    <property type="project" value="InterPro"/>
</dbReference>
<keyword evidence="11" id="KW-1185">Reference proteome</keyword>
<dbReference type="InterPro" id="IPR011691">
    <property type="entry name" value="Vesicle_transpt_SFT2"/>
</dbReference>
<comment type="caution">
    <text evidence="9">The sequence shown here is derived from an EMBL/GenBank/DDBJ whole genome shotgun (WGS) entry which is preliminary data.</text>
</comment>
<dbReference type="PANTHER" id="PTHR23137">
    <property type="entry name" value="VESICLE TRANSPORT PROTEIN-RELATED"/>
    <property type="match status" value="1"/>
</dbReference>
<proteinExistence type="inferred from homology"/>
<dbReference type="EMBL" id="CAJJDP010000068">
    <property type="protein sequence ID" value="CAD8177485.1"/>
    <property type="molecule type" value="Genomic_DNA"/>
</dbReference>
<keyword evidence="6 8" id="KW-0472">Membrane</keyword>
<evidence type="ECO:0000313" key="9">
    <source>
        <dbReference type="EMBL" id="CAD8177485.1"/>
    </source>
</evidence>
<evidence type="ECO:0000256" key="4">
    <source>
        <dbReference type="ARBA" id="ARBA00022927"/>
    </source>
</evidence>
<evidence type="ECO:0000256" key="2">
    <source>
        <dbReference type="ARBA" id="ARBA00022448"/>
    </source>
</evidence>
<gene>
    <name evidence="9" type="ORF">POCTA_138.1.T0690054</name>
    <name evidence="10" type="ORF">POCTA_138.1.T0690055</name>
</gene>
<keyword evidence="4 8" id="KW-0653">Protein transport</keyword>
<dbReference type="GO" id="GO:0016020">
    <property type="term" value="C:membrane"/>
    <property type="evidence" value="ECO:0007669"/>
    <property type="project" value="UniProtKB-SubCell"/>
</dbReference>
<dbReference type="PANTHER" id="PTHR23137:SF6">
    <property type="entry name" value="VESICLE TRANSPORT PROTEIN"/>
    <property type="match status" value="1"/>
</dbReference>
<sequence length="92" mass="10433">MGLVSCCILGYLLQIISFGCFFEILCDSQTSFALTYSLGSIIPIFGPGFLIGFKKQFEYMFDKEKQLRVMIYATSVAASFLSVYIFKSKFLF</sequence>
<comment type="similarity">
    <text evidence="7 8">Belongs to the SFT2 family.</text>
</comment>
<keyword evidence="5 8" id="KW-1133">Transmembrane helix</keyword>
<comment type="function">
    <text evidence="8">May be involved in fusion of retrograde transport vesicles derived from an endocytic compartment with the Golgi complex.</text>
</comment>
<dbReference type="AlphaFoldDB" id="A0A8S1VMM2"/>
<protein>
    <recommendedName>
        <fullName evidence="8">Vesicle transport protein</fullName>
    </recommendedName>
</protein>
<feature type="transmembrane region" description="Helical" evidence="8">
    <location>
        <begin position="69"/>
        <end position="86"/>
    </location>
</feature>
<evidence type="ECO:0000256" key="3">
    <source>
        <dbReference type="ARBA" id="ARBA00022692"/>
    </source>
</evidence>
<evidence type="ECO:0000256" key="5">
    <source>
        <dbReference type="ARBA" id="ARBA00022989"/>
    </source>
</evidence>
<evidence type="ECO:0000256" key="8">
    <source>
        <dbReference type="RuleBase" id="RU363111"/>
    </source>
</evidence>
<evidence type="ECO:0000256" key="1">
    <source>
        <dbReference type="ARBA" id="ARBA00004141"/>
    </source>
</evidence>
<dbReference type="EMBL" id="CAJJDP010000068">
    <property type="protein sequence ID" value="CAD8177487.1"/>
    <property type="molecule type" value="Genomic_DNA"/>
</dbReference>
<dbReference type="GO" id="GO:0005737">
    <property type="term" value="C:cytoplasm"/>
    <property type="evidence" value="ECO:0007669"/>
    <property type="project" value="UniProtKB-ARBA"/>
</dbReference>
<evidence type="ECO:0000256" key="7">
    <source>
        <dbReference type="ARBA" id="ARBA00025800"/>
    </source>
</evidence>
<dbReference type="GO" id="GO:0012505">
    <property type="term" value="C:endomembrane system"/>
    <property type="evidence" value="ECO:0007669"/>
    <property type="project" value="UniProtKB-ARBA"/>
</dbReference>
<evidence type="ECO:0000256" key="6">
    <source>
        <dbReference type="ARBA" id="ARBA00023136"/>
    </source>
</evidence>
<feature type="transmembrane region" description="Helical" evidence="8">
    <location>
        <begin position="32"/>
        <end position="53"/>
    </location>
</feature>
<dbReference type="GO" id="GO:0015031">
    <property type="term" value="P:protein transport"/>
    <property type="evidence" value="ECO:0007669"/>
    <property type="project" value="UniProtKB-KW"/>
</dbReference>
<name>A0A8S1VMM2_PAROT</name>
<reference evidence="9" key="1">
    <citation type="submission" date="2021-01" db="EMBL/GenBank/DDBJ databases">
        <authorList>
            <consortium name="Genoscope - CEA"/>
            <person name="William W."/>
        </authorList>
    </citation>
    <scope>NUCLEOTIDE SEQUENCE</scope>
</reference>
<organism evidence="9 11">
    <name type="scientific">Paramecium octaurelia</name>
    <dbReference type="NCBI Taxonomy" id="43137"/>
    <lineage>
        <taxon>Eukaryota</taxon>
        <taxon>Sar</taxon>
        <taxon>Alveolata</taxon>
        <taxon>Ciliophora</taxon>
        <taxon>Intramacronucleata</taxon>
        <taxon>Oligohymenophorea</taxon>
        <taxon>Peniculida</taxon>
        <taxon>Parameciidae</taxon>
        <taxon>Paramecium</taxon>
    </lineage>
</organism>
<keyword evidence="2 8" id="KW-0813">Transport</keyword>
<comment type="caution">
    <text evidence="8">Lacks conserved residue(s) required for the propagation of feature annotation.</text>
</comment>
<evidence type="ECO:0000313" key="11">
    <source>
        <dbReference type="Proteomes" id="UP000683925"/>
    </source>
</evidence>
<dbReference type="Pfam" id="PF04178">
    <property type="entry name" value="Got1"/>
    <property type="match status" value="1"/>
</dbReference>
<accession>A0A8S1VMM2</accession>
<evidence type="ECO:0000313" key="10">
    <source>
        <dbReference type="EMBL" id="CAD8177487.1"/>
    </source>
</evidence>
<comment type="subcellular location">
    <subcellularLocation>
        <location evidence="1 8">Membrane</location>
        <topology evidence="1 8">Multi-pass membrane protein</topology>
    </subcellularLocation>
</comment>
<keyword evidence="3 8" id="KW-0812">Transmembrane</keyword>